<dbReference type="InterPro" id="IPR011333">
    <property type="entry name" value="SKP1/BTB/POZ_sf"/>
</dbReference>
<keyword evidence="4" id="KW-1185">Reference proteome</keyword>
<accession>A0A6A6JTJ4</accession>
<dbReference type="PANTHER" id="PTHR47843:SF2">
    <property type="entry name" value="BTB DOMAIN-CONTAINING PROTEIN"/>
    <property type="match status" value="1"/>
</dbReference>
<dbReference type="OrthoDB" id="1022638at2759"/>
<dbReference type="Gene3D" id="3.30.710.10">
    <property type="entry name" value="Potassium Channel Kv1.1, Chain A"/>
    <property type="match status" value="1"/>
</dbReference>
<evidence type="ECO:0000259" key="2">
    <source>
        <dbReference type="PROSITE" id="PS50097"/>
    </source>
</evidence>
<sequence length="308" mass="34580">MIVTKYPRVSKRVSYSAECAAVVAALAIKFTSLQRLPTCSLSDYDNQESKPLCGDVSIGSAIVTTASGSIRIPKDDRINNLSGRSIEVVVGLEPPIPFSVHENLICASSDFFRKAMEGDWKESKQLLVCLEDDDPDTFLVYLHWLYRGTLPVRIDEPGPLMNSEYLQLAKAYILGDKLQDGDFKDVVIDAMIDKCKSTASDGHRWFPVGPVLRCMYKNTPTSSKARRLLVDIYVHHGPGHWTSDGAEQDEIPKDFLYEVTMAFMDKRDKNEEDPTQRPTCAYHEHGPGETRCYKARLRNGIVTRKAQS</sequence>
<name>A0A6A6JTJ4_WESOR</name>
<feature type="domain" description="BTB" evidence="2">
    <location>
        <begin position="86"/>
        <end position="154"/>
    </location>
</feature>
<dbReference type="CDD" id="cd18186">
    <property type="entry name" value="BTB_POZ_ZBTB_KLHL-like"/>
    <property type="match status" value="1"/>
</dbReference>
<reference evidence="3" key="1">
    <citation type="journal article" date="2020" name="Stud. Mycol.">
        <title>101 Dothideomycetes genomes: a test case for predicting lifestyles and emergence of pathogens.</title>
        <authorList>
            <person name="Haridas S."/>
            <person name="Albert R."/>
            <person name="Binder M."/>
            <person name="Bloem J."/>
            <person name="Labutti K."/>
            <person name="Salamov A."/>
            <person name="Andreopoulos B."/>
            <person name="Baker S."/>
            <person name="Barry K."/>
            <person name="Bills G."/>
            <person name="Bluhm B."/>
            <person name="Cannon C."/>
            <person name="Castanera R."/>
            <person name="Culley D."/>
            <person name="Daum C."/>
            <person name="Ezra D."/>
            <person name="Gonzalez J."/>
            <person name="Henrissat B."/>
            <person name="Kuo A."/>
            <person name="Liang C."/>
            <person name="Lipzen A."/>
            <person name="Lutzoni F."/>
            <person name="Magnuson J."/>
            <person name="Mondo S."/>
            <person name="Nolan M."/>
            <person name="Ohm R."/>
            <person name="Pangilinan J."/>
            <person name="Park H.-J."/>
            <person name="Ramirez L."/>
            <person name="Alfaro M."/>
            <person name="Sun H."/>
            <person name="Tritt A."/>
            <person name="Yoshinaga Y."/>
            <person name="Zwiers L.-H."/>
            <person name="Turgeon B."/>
            <person name="Goodwin S."/>
            <person name="Spatafora J."/>
            <person name="Crous P."/>
            <person name="Grigoriev I."/>
        </authorList>
    </citation>
    <scope>NUCLEOTIDE SEQUENCE</scope>
    <source>
        <strain evidence="3">CBS 379.55</strain>
    </source>
</reference>
<evidence type="ECO:0000313" key="3">
    <source>
        <dbReference type="EMBL" id="KAF2279433.1"/>
    </source>
</evidence>
<proteinExistence type="predicted"/>
<dbReference type="EMBL" id="ML986486">
    <property type="protein sequence ID" value="KAF2279433.1"/>
    <property type="molecule type" value="Genomic_DNA"/>
</dbReference>
<organism evidence="3 4">
    <name type="scientific">Westerdykella ornata</name>
    <dbReference type="NCBI Taxonomy" id="318751"/>
    <lineage>
        <taxon>Eukaryota</taxon>
        <taxon>Fungi</taxon>
        <taxon>Dikarya</taxon>
        <taxon>Ascomycota</taxon>
        <taxon>Pezizomycotina</taxon>
        <taxon>Dothideomycetes</taxon>
        <taxon>Pleosporomycetidae</taxon>
        <taxon>Pleosporales</taxon>
        <taxon>Sporormiaceae</taxon>
        <taxon>Westerdykella</taxon>
    </lineage>
</organism>
<dbReference type="SUPFAM" id="SSF54695">
    <property type="entry name" value="POZ domain"/>
    <property type="match status" value="1"/>
</dbReference>
<dbReference type="GeneID" id="54549938"/>
<dbReference type="PROSITE" id="PS50097">
    <property type="entry name" value="BTB"/>
    <property type="match status" value="1"/>
</dbReference>
<dbReference type="InterPro" id="IPR000210">
    <property type="entry name" value="BTB/POZ_dom"/>
</dbReference>
<gene>
    <name evidence="3" type="ORF">EI97DRAFT_412463</name>
</gene>
<protein>
    <recommendedName>
        <fullName evidence="2">BTB domain-containing protein</fullName>
    </recommendedName>
</protein>
<feature type="region of interest" description="Disordered" evidence="1">
    <location>
        <begin position="267"/>
        <end position="287"/>
    </location>
</feature>
<evidence type="ECO:0000256" key="1">
    <source>
        <dbReference type="SAM" id="MobiDB-lite"/>
    </source>
</evidence>
<dbReference type="Pfam" id="PF00651">
    <property type="entry name" value="BTB"/>
    <property type="match status" value="1"/>
</dbReference>
<dbReference type="RefSeq" id="XP_033656972.1">
    <property type="nucleotide sequence ID" value="XM_033796763.1"/>
</dbReference>
<evidence type="ECO:0000313" key="4">
    <source>
        <dbReference type="Proteomes" id="UP000800097"/>
    </source>
</evidence>
<dbReference type="PANTHER" id="PTHR47843">
    <property type="entry name" value="BTB DOMAIN-CONTAINING PROTEIN-RELATED"/>
    <property type="match status" value="1"/>
</dbReference>
<dbReference type="AlphaFoldDB" id="A0A6A6JTJ4"/>
<dbReference type="Proteomes" id="UP000800097">
    <property type="component" value="Unassembled WGS sequence"/>
</dbReference>